<dbReference type="Proteomes" id="UP000613974">
    <property type="component" value="Unassembled WGS sequence"/>
</dbReference>
<comment type="caution">
    <text evidence="2">The sequence shown here is derived from an EMBL/GenBank/DDBJ whole genome shotgun (WGS) entry which is preliminary data.</text>
</comment>
<evidence type="ECO:0000313" key="2">
    <source>
        <dbReference type="EMBL" id="GHI68006.1"/>
    </source>
</evidence>
<feature type="transmembrane region" description="Helical" evidence="1">
    <location>
        <begin position="48"/>
        <end position="66"/>
    </location>
</feature>
<evidence type="ECO:0000256" key="1">
    <source>
        <dbReference type="SAM" id="Phobius"/>
    </source>
</evidence>
<organism evidence="2 3">
    <name type="scientific">Streptomyces nojiriensis</name>
    <dbReference type="NCBI Taxonomy" id="66374"/>
    <lineage>
        <taxon>Bacteria</taxon>
        <taxon>Bacillati</taxon>
        <taxon>Actinomycetota</taxon>
        <taxon>Actinomycetes</taxon>
        <taxon>Kitasatosporales</taxon>
        <taxon>Streptomycetaceae</taxon>
        <taxon>Streptomyces</taxon>
    </lineage>
</organism>
<keyword evidence="1" id="KW-0812">Transmembrane</keyword>
<evidence type="ECO:0000313" key="3">
    <source>
        <dbReference type="Proteomes" id="UP000613974"/>
    </source>
</evidence>
<protein>
    <submittedName>
        <fullName evidence="2">Uncharacterized protein</fullName>
    </submittedName>
</protein>
<dbReference type="EMBL" id="BNEC01000003">
    <property type="protein sequence ID" value="GHI68006.1"/>
    <property type="molecule type" value="Genomic_DNA"/>
</dbReference>
<accession>A0ABQ3SIN9</accession>
<gene>
    <name evidence="2" type="ORF">Snoj_19240</name>
</gene>
<keyword evidence="1" id="KW-0472">Membrane</keyword>
<keyword evidence="1" id="KW-1133">Transmembrane helix</keyword>
<reference evidence="3" key="1">
    <citation type="submission" date="2023-07" db="EMBL/GenBank/DDBJ databases">
        <title>Whole genome shotgun sequence of Streptomyces nojiriensis NBRC 13794.</title>
        <authorList>
            <person name="Komaki H."/>
            <person name="Tamura T."/>
        </authorList>
    </citation>
    <scope>NUCLEOTIDE SEQUENCE [LARGE SCALE GENOMIC DNA]</scope>
    <source>
        <strain evidence="3">NBRC 13794</strain>
    </source>
</reference>
<sequence>MCRSTAADPALPAVSAAFSSSTPCVSIAWNHSGGWTVSRSFNRARTSAMGVFLGIPYFHIAAALMMQRMLTTLPNWLSVQSWKVLSNMAMPVALSGRG</sequence>
<name>A0ABQ3SIN9_9ACTN</name>
<proteinExistence type="predicted"/>
<keyword evidence="3" id="KW-1185">Reference proteome</keyword>